<keyword evidence="2" id="KW-1185">Reference proteome</keyword>
<dbReference type="HOGENOM" id="CLU_066387_0_0_9"/>
<dbReference type="Proteomes" id="UP000001556">
    <property type="component" value="Chromosome"/>
</dbReference>
<dbReference type="EMBL" id="CP000612">
    <property type="protein sequence ID" value="ABO50028.1"/>
    <property type="molecule type" value="Genomic_DNA"/>
</dbReference>
<dbReference type="OrthoDB" id="3235126at2"/>
<evidence type="ECO:0000313" key="1">
    <source>
        <dbReference type="EMBL" id="ABO50028.1"/>
    </source>
</evidence>
<accession>A4J4M5</accession>
<dbReference type="RefSeq" id="WP_011877844.1">
    <property type="nucleotide sequence ID" value="NC_009253.1"/>
</dbReference>
<dbReference type="Pfam" id="PF08757">
    <property type="entry name" value="CotH"/>
    <property type="match status" value="1"/>
</dbReference>
<dbReference type="AlphaFoldDB" id="A4J4M5"/>
<name>A4J4M5_DESRM</name>
<keyword evidence="1" id="KW-0946">Virion</keyword>
<proteinExistence type="predicted"/>
<protein>
    <submittedName>
        <fullName evidence="1">Spore coat protein (Inner)</fullName>
    </submittedName>
</protein>
<dbReference type="PANTHER" id="PTHR40050">
    <property type="entry name" value="INNER SPORE COAT PROTEIN H"/>
    <property type="match status" value="1"/>
</dbReference>
<dbReference type="PANTHER" id="PTHR40050:SF1">
    <property type="entry name" value="INNER SPORE COAT PROTEIN H"/>
    <property type="match status" value="1"/>
</dbReference>
<sequence length="364" mass="42522">MENNGRNIPSYSLFINPRDLRELRSDIWNNEHVPAQLKISNTSYQVEIAYRGALTRELPKKSYHLKFIKPETFAGGREIHLNAEYLDPSLMRNKLSFDFFKSLGTLSPEAKYVLLLLNGTFMGVFLQLESVDDLLIKKRGLPAGAIFYAHNHDANFSLLAPDTDDVKDSLMDGYKRKVGTKSDDGYLCELIYKINTVSREDFGKEIVKYVDIGKYLRWLIGVVCTQNYDGFIQNYALYRNSDNGLFEMIPWDYDGTWGRDCYGKIMEYNYIPIRGANTLTARIMDVPYFRHQYRLMFEETIETLFIPEVLEPQVTALYNVLRPHINLDPYKQKSLRKFDAEPEYILQFIKKRNKFLKDQLLELV</sequence>
<organism evidence="1 2">
    <name type="scientific">Desulforamulus reducens (strain ATCC BAA-1160 / DSM 100696 / MI-1)</name>
    <name type="common">Desulfotomaculum reducens</name>
    <dbReference type="NCBI Taxonomy" id="349161"/>
    <lineage>
        <taxon>Bacteria</taxon>
        <taxon>Bacillati</taxon>
        <taxon>Bacillota</taxon>
        <taxon>Clostridia</taxon>
        <taxon>Eubacteriales</taxon>
        <taxon>Peptococcaceae</taxon>
        <taxon>Desulforamulus</taxon>
    </lineage>
</organism>
<keyword evidence="1" id="KW-0167">Capsid protein</keyword>
<dbReference type="eggNOG" id="COG5337">
    <property type="taxonomic scope" value="Bacteria"/>
</dbReference>
<dbReference type="InterPro" id="IPR014867">
    <property type="entry name" value="Spore_coat_CotH_CotH2/3/7"/>
</dbReference>
<reference evidence="1 2" key="1">
    <citation type="submission" date="2007-03" db="EMBL/GenBank/DDBJ databases">
        <title>Complete sequence of Desulfotomaculum reducens MI-1.</title>
        <authorList>
            <consortium name="US DOE Joint Genome Institute"/>
            <person name="Copeland A."/>
            <person name="Lucas S."/>
            <person name="Lapidus A."/>
            <person name="Barry K."/>
            <person name="Detter J.C."/>
            <person name="Glavina del Rio T."/>
            <person name="Hammon N."/>
            <person name="Israni S."/>
            <person name="Dalin E."/>
            <person name="Tice H."/>
            <person name="Pitluck S."/>
            <person name="Sims D."/>
            <person name="Brettin T."/>
            <person name="Bruce D."/>
            <person name="Han C."/>
            <person name="Tapia R."/>
            <person name="Schmutz J."/>
            <person name="Larimer F."/>
            <person name="Land M."/>
            <person name="Hauser L."/>
            <person name="Kyrpides N."/>
            <person name="Kim E."/>
            <person name="Tebo B.M."/>
            <person name="Richardson P."/>
        </authorList>
    </citation>
    <scope>NUCLEOTIDE SEQUENCE [LARGE SCALE GENOMIC DNA]</scope>
    <source>
        <strain evidence="1 2">MI-1</strain>
    </source>
</reference>
<gene>
    <name evidence="1" type="ordered locus">Dred_1498</name>
</gene>
<evidence type="ECO:0000313" key="2">
    <source>
        <dbReference type="Proteomes" id="UP000001556"/>
    </source>
</evidence>
<dbReference type="KEGG" id="drm:Dred_1498"/>
<dbReference type="STRING" id="349161.Dred_1498"/>